<evidence type="ECO:0000259" key="9">
    <source>
        <dbReference type="Pfam" id="PF13807"/>
    </source>
</evidence>
<dbReference type="PANTHER" id="PTHR32309">
    <property type="entry name" value="TYROSINE-PROTEIN KINASE"/>
    <property type="match status" value="1"/>
</dbReference>
<feature type="transmembrane region" description="Helical" evidence="7">
    <location>
        <begin position="28"/>
        <end position="46"/>
    </location>
</feature>
<evidence type="ECO:0000256" key="7">
    <source>
        <dbReference type="SAM" id="Phobius"/>
    </source>
</evidence>
<sequence length="284" mass="32757">MENNAQCIHEDTIDLHELLAILKKRRKLIWLIAGFITLIAIMYVFIAKPIYEAKTIVELAQINKQPIKNPNDLKEKLEFIFDVNEKNKKIELPIVKSIELPKKSKSLLVITTNGYSNSSAKKKLEEVVAYLSALQNKELNIYIQTQMENIHLIKRDLERYQTLVKQIEKDIADYKEKLLRISKEDAALAGIYSIEIGKKQTELNSLMYKIFQLKNQLRNINLSISPLNIQKSSIVGKVEVLDHPIKPKKKLIITVAFITGLMLSVFLAFFLEFVEGFKEKQSDQ</sequence>
<reference evidence="10 11" key="1">
    <citation type="journal article" date="2011" name="Stand. Genomic Sci.">
        <title>Complete genome sequence of Nitratifractor salsuginis type strain (E9I37-1).</title>
        <authorList>
            <person name="Anderson I."/>
            <person name="Sikorski J."/>
            <person name="Zeytun A."/>
            <person name="Nolan M."/>
            <person name="Lapidus A."/>
            <person name="Lucas S."/>
            <person name="Hammon N."/>
            <person name="Deshpande S."/>
            <person name="Cheng J.F."/>
            <person name="Tapia R."/>
            <person name="Han C."/>
            <person name="Goodwin L."/>
            <person name="Pitluck S."/>
            <person name="Liolios K."/>
            <person name="Pagani I."/>
            <person name="Ivanova N."/>
            <person name="Huntemann M."/>
            <person name="Mavromatis K."/>
            <person name="Ovchinikova G."/>
            <person name="Pati A."/>
            <person name="Chen A."/>
            <person name="Palaniappan K."/>
            <person name="Land M."/>
            <person name="Hauser L."/>
            <person name="Brambilla E.M."/>
            <person name="Ngatchou-Djao O.D."/>
            <person name="Rohde M."/>
            <person name="Tindall B.J."/>
            <person name="Goker M."/>
            <person name="Detter J.C."/>
            <person name="Woyke T."/>
            <person name="Bristow J."/>
            <person name="Eisen J.A."/>
            <person name="Markowitz V."/>
            <person name="Hugenholtz P."/>
            <person name="Klenk H.P."/>
            <person name="Kyrpides N.C."/>
        </authorList>
    </citation>
    <scope>NUCLEOTIDE SEQUENCE [LARGE SCALE GENOMIC DNA]</scope>
    <source>
        <strain evidence="11">DSM 16511 / JCM 12458 / E9I37-1</strain>
    </source>
</reference>
<keyword evidence="2" id="KW-1003">Cell membrane</keyword>
<evidence type="ECO:0000313" key="10">
    <source>
        <dbReference type="EMBL" id="ADV46671.1"/>
    </source>
</evidence>
<evidence type="ECO:0000256" key="2">
    <source>
        <dbReference type="ARBA" id="ARBA00022475"/>
    </source>
</evidence>
<dbReference type="InterPro" id="IPR003856">
    <property type="entry name" value="LPS_length_determ_N"/>
</dbReference>
<name>E6WZN0_NITSE</name>
<evidence type="ECO:0000256" key="3">
    <source>
        <dbReference type="ARBA" id="ARBA00022692"/>
    </source>
</evidence>
<keyword evidence="4 7" id="KW-1133">Transmembrane helix</keyword>
<evidence type="ECO:0000256" key="6">
    <source>
        <dbReference type="SAM" id="Coils"/>
    </source>
</evidence>
<gene>
    <name evidence="10" type="ordered locus">Nitsa_1422</name>
</gene>
<keyword evidence="6" id="KW-0175">Coiled coil</keyword>
<evidence type="ECO:0000256" key="5">
    <source>
        <dbReference type="ARBA" id="ARBA00023136"/>
    </source>
</evidence>
<keyword evidence="11" id="KW-1185">Reference proteome</keyword>
<dbReference type="OrthoDB" id="5349172at2"/>
<feature type="domain" description="Tyrosine-protein kinase G-rich" evidence="9">
    <location>
        <begin position="221"/>
        <end position="270"/>
    </location>
</feature>
<feature type="domain" description="Polysaccharide chain length determinant N-terminal" evidence="8">
    <location>
        <begin position="11"/>
        <end position="71"/>
    </location>
</feature>
<dbReference type="InterPro" id="IPR050445">
    <property type="entry name" value="Bact_polysacc_biosynth/exp"/>
</dbReference>
<keyword evidence="5 7" id="KW-0472">Membrane</keyword>
<proteinExistence type="predicted"/>
<dbReference type="KEGG" id="nsa:Nitsa_1422"/>
<evidence type="ECO:0000256" key="4">
    <source>
        <dbReference type="ARBA" id="ARBA00022989"/>
    </source>
</evidence>
<dbReference type="HOGENOM" id="CLU_063628_0_0_7"/>
<feature type="transmembrane region" description="Helical" evidence="7">
    <location>
        <begin position="251"/>
        <end position="271"/>
    </location>
</feature>
<dbReference type="Proteomes" id="UP000008633">
    <property type="component" value="Chromosome"/>
</dbReference>
<keyword evidence="3 7" id="KW-0812">Transmembrane</keyword>
<dbReference type="AlphaFoldDB" id="E6WZN0"/>
<comment type="subcellular location">
    <subcellularLocation>
        <location evidence="1">Cell membrane</location>
        <topology evidence="1">Multi-pass membrane protein</topology>
    </subcellularLocation>
</comment>
<dbReference type="STRING" id="749222.Nitsa_1422"/>
<dbReference type="Pfam" id="PF02706">
    <property type="entry name" value="Wzz"/>
    <property type="match status" value="1"/>
</dbReference>
<dbReference type="PANTHER" id="PTHR32309:SF13">
    <property type="entry name" value="FERRIC ENTEROBACTIN TRANSPORT PROTEIN FEPE"/>
    <property type="match status" value="1"/>
</dbReference>
<evidence type="ECO:0000256" key="1">
    <source>
        <dbReference type="ARBA" id="ARBA00004651"/>
    </source>
</evidence>
<evidence type="ECO:0000313" key="11">
    <source>
        <dbReference type="Proteomes" id="UP000008633"/>
    </source>
</evidence>
<dbReference type="GO" id="GO:0004713">
    <property type="term" value="F:protein tyrosine kinase activity"/>
    <property type="evidence" value="ECO:0007669"/>
    <property type="project" value="TreeGrafter"/>
</dbReference>
<evidence type="ECO:0000259" key="8">
    <source>
        <dbReference type="Pfam" id="PF02706"/>
    </source>
</evidence>
<reference evidence="11" key="2">
    <citation type="submission" date="2011-01" db="EMBL/GenBank/DDBJ databases">
        <title>The complete genome of Nitratifractor salsuginis DSM 16511.</title>
        <authorList>
            <consortium name="US DOE Joint Genome Institute (JGI-PGF)"/>
            <person name="Lucas S."/>
            <person name="Copeland A."/>
            <person name="Lapidus A."/>
            <person name="Bruce D."/>
            <person name="Goodwin L."/>
            <person name="Pitluck S."/>
            <person name="Kyrpides N."/>
            <person name="Mavromatis K."/>
            <person name="Ivanova N."/>
            <person name="Mikhailova N."/>
            <person name="Zeytun A."/>
            <person name="Detter J.C."/>
            <person name="Tapia R."/>
            <person name="Han C."/>
            <person name="Land M."/>
            <person name="Hauser L."/>
            <person name="Markowitz V."/>
            <person name="Cheng J.-F."/>
            <person name="Hugenholtz P."/>
            <person name="Woyke T."/>
            <person name="Wu D."/>
            <person name="Tindall B."/>
            <person name="Schuetze A."/>
            <person name="Brambilla E."/>
            <person name="Klenk H.-P."/>
            <person name="Eisen J.A."/>
        </authorList>
    </citation>
    <scope>NUCLEOTIDE SEQUENCE [LARGE SCALE GENOMIC DNA]</scope>
    <source>
        <strain evidence="11">DSM 16511 / JCM 12458 / E9I37-1</strain>
    </source>
</reference>
<feature type="coiled-coil region" evidence="6">
    <location>
        <begin position="150"/>
        <end position="184"/>
    </location>
</feature>
<dbReference type="RefSeq" id="WP_013554360.1">
    <property type="nucleotide sequence ID" value="NC_014935.1"/>
</dbReference>
<organism evidence="10 11">
    <name type="scientific">Nitratifractor salsuginis (strain DSM 16511 / JCM 12458 / E9I37-1)</name>
    <dbReference type="NCBI Taxonomy" id="749222"/>
    <lineage>
        <taxon>Bacteria</taxon>
        <taxon>Pseudomonadati</taxon>
        <taxon>Campylobacterota</taxon>
        <taxon>Epsilonproteobacteria</taxon>
        <taxon>Campylobacterales</taxon>
        <taxon>Sulfurovaceae</taxon>
        <taxon>Nitratifractor</taxon>
    </lineage>
</organism>
<accession>E6WZN0</accession>
<dbReference type="GO" id="GO:0005886">
    <property type="term" value="C:plasma membrane"/>
    <property type="evidence" value="ECO:0007669"/>
    <property type="project" value="UniProtKB-SubCell"/>
</dbReference>
<dbReference type="EMBL" id="CP002452">
    <property type="protein sequence ID" value="ADV46671.1"/>
    <property type="molecule type" value="Genomic_DNA"/>
</dbReference>
<dbReference type="eggNOG" id="COG3206">
    <property type="taxonomic scope" value="Bacteria"/>
</dbReference>
<dbReference type="InterPro" id="IPR032807">
    <property type="entry name" value="GNVR"/>
</dbReference>
<dbReference type="Pfam" id="PF13807">
    <property type="entry name" value="GNVR"/>
    <property type="match status" value="1"/>
</dbReference>
<protein>
    <submittedName>
        <fullName evidence="10">Lipopolysaccharide biosynthesis protein</fullName>
    </submittedName>
</protein>